<gene>
    <name evidence="1" type="ORF">S01H4_15458</name>
</gene>
<comment type="caution">
    <text evidence="1">The sequence shown here is derived from an EMBL/GenBank/DDBJ whole genome shotgun (WGS) entry which is preliminary data.</text>
</comment>
<dbReference type="EMBL" id="BART01006776">
    <property type="protein sequence ID" value="GAG69573.1"/>
    <property type="molecule type" value="Genomic_DNA"/>
</dbReference>
<name>X1AA73_9ZZZZ</name>
<evidence type="ECO:0000313" key="1">
    <source>
        <dbReference type="EMBL" id="GAG69573.1"/>
    </source>
</evidence>
<protein>
    <submittedName>
        <fullName evidence="1">Uncharacterized protein</fullName>
    </submittedName>
</protein>
<sequence>MFDIGSEFFIFLFTAFITSSSVNQLNWEKTINYINVVYFMLDEKMNMWTVPSLMNRHYLSPMDFVELDALFLITEEGYE</sequence>
<proteinExistence type="predicted"/>
<dbReference type="AlphaFoldDB" id="X1AA73"/>
<reference evidence="1" key="1">
    <citation type="journal article" date="2014" name="Front. Microbiol.">
        <title>High frequency of phylogenetically diverse reductive dehalogenase-homologous genes in deep subseafloor sedimentary metagenomes.</title>
        <authorList>
            <person name="Kawai M."/>
            <person name="Futagami T."/>
            <person name="Toyoda A."/>
            <person name="Takaki Y."/>
            <person name="Nishi S."/>
            <person name="Hori S."/>
            <person name="Arai W."/>
            <person name="Tsubouchi T."/>
            <person name="Morono Y."/>
            <person name="Uchiyama I."/>
            <person name="Ito T."/>
            <person name="Fujiyama A."/>
            <person name="Inagaki F."/>
            <person name="Takami H."/>
        </authorList>
    </citation>
    <scope>NUCLEOTIDE SEQUENCE</scope>
    <source>
        <strain evidence="1">Expedition CK06-06</strain>
    </source>
</reference>
<organism evidence="1">
    <name type="scientific">marine sediment metagenome</name>
    <dbReference type="NCBI Taxonomy" id="412755"/>
    <lineage>
        <taxon>unclassified sequences</taxon>
        <taxon>metagenomes</taxon>
        <taxon>ecological metagenomes</taxon>
    </lineage>
</organism>
<accession>X1AA73</accession>